<gene>
    <name evidence="1" type="ORF">SDC9_21749</name>
</gene>
<sequence length="763" mass="85358">MKNIIKKLTITAFILSLLFSFGLSFAQEATTTNISMVWTAKTNAGKRNWKAITSSSDGNQLAAIENYGENIYISKDKGNTWELKSFPVQHWSDINSSPDGKYVIASGKNYIYLSSDFGATWSSLNNPPEVDYWHNISLSDDGKTIGTIAHNRNDYRIRVYVSTDSGESWASSTDPINPKDIYVSPNGEKILSVGWSDAFFISNNYGATWISKPITTYTYDDGYWYWEDLSVSDDENNIIITATNGAVVSYSTDGGDTWHKAESPSYAASGLATSRDGNKSMTINAYQIGLSIDGGKSWKEVLKPDEEWSATTISVDGEGKNFFVGFQNGYIYSYGELEKPKIFSLSYAIRNQTEVSFSAFINTNHTRRGVEYCSSATLESSCTYEILEEADSFNVGTFTATATNLTPNSYYRYRFFVENEKGIAYSEDNIFLLTYNDWLEIGQMSLDSLAISKKGDKVVALSEGSVYISNNYGQDWNLSSAPLGDWVDLKMSENGEVIFLGNKIYGITEDSIFSLDGGDTWNDFPPDFPIFFDAFDISPDGKYLYFIGYLYFFKLEIQSLLDENFILEDIEYEEHEELARGGYWYNKKLFVENSGSKFIAFTDSVYISTDEGKTWVDTNPPLLSLVTGIDASKDGKTIVITKPLPIEGVNPGYSLISRDGGATWKEITSLGSDYWNGVAISDDGYKILISDWDGDIYSSLDCGETWNKEIGVPKGYSPIVSMSGSGESMFVRWEYSDNTETPKIYRLYNELPQARGVVAKIRK</sequence>
<dbReference type="AlphaFoldDB" id="A0A644UAB8"/>
<dbReference type="PANTHER" id="PTHR12106:SF27">
    <property type="entry name" value="SORTILIN-RELATED RECEPTOR"/>
    <property type="match status" value="1"/>
</dbReference>
<dbReference type="EMBL" id="VSSQ01000092">
    <property type="protein sequence ID" value="MPL75911.1"/>
    <property type="molecule type" value="Genomic_DNA"/>
</dbReference>
<organism evidence="1">
    <name type="scientific">bioreactor metagenome</name>
    <dbReference type="NCBI Taxonomy" id="1076179"/>
    <lineage>
        <taxon>unclassified sequences</taxon>
        <taxon>metagenomes</taxon>
        <taxon>ecological metagenomes</taxon>
    </lineage>
</organism>
<dbReference type="SUPFAM" id="SSF110296">
    <property type="entry name" value="Oligoxyloglucan reducing end-specific cellobiohydrolase"/>
    <property type="match status" value="2"/>
</dbReference>
<dbReference type="CDD" id="cd15482">
    <property type="entry name" value="Sialidase_non-viral"/>
    <property type="match status" value="2"/>
</dbReference>
<protein>
    <recommendedName>
        <fullName evidence="2">Ycf48-like protein</fullName>
    </recommendedName>
</protein>
<dbReference type="InterPro" id="IPR036278">
    <property type="entry name" value="Sialidase_sf"/>
</dbReference>
<dbReference type="Gene3D" id="2.130.10.10">
    <property type="entry name" value="YVTN repeat-like/Quinoprotein amine dehydrogenase"/>
    <property type="match status" value="3"/>
</dbReference>
<name>A0A644UAB8_9ZZZZ</name>
<proteinExistence type="predicted"/>
<accession>A0A644UAB8</accession>
<evidence type="ECO:0000313" key="1">
    <source>
        <dbReference type="EMBL" id="MPL75911.1"/>
    </source>
</evidence>
<dbReference type="PANTHER" id="PTHR12106">
    <property type="entry name" value="SORTILIN RELATED"/>
    <property type="match status" value="1"/>
</dbReference>
<evidence type="ECO:0008006" key="2">
    <source>
        <dbReference type="Google" id="ProtNLM"/>
    </source>
</evidence>
<comment type="caution">
    <text evidence="1">The sequence shown here is derived from an EMBL/GenBank/DDBJ whole genome shotgun (WGS) entry which is preliminary data.</text>
</comment>
<dbReference type="InterPro" id="IPR050310">
    <property type="entry name" value="VPS10-sortilin"/>
</dbReference>
<dbReference type="SUPFAM" id="SSF50939">
    <property type="entry name" value="Sialidases"/>
    <property type="match status" value="1"/>
</dbReference>
<reference evidence="1" key="1">
    <citation type="submission" date="2019-08" db="EMBL/GenBank/DDBJ databases">
        <authorList>
            <person name="Kucharzyk K."/>
            <person name="Murdoch R.W."/>
            <person name="Higgins S."/>
            <person name="Loffler F."/>
        </authorList>
    </citation>
    <scope>NUCLEOTIDE SEQUENCE</scope>
</reference>
<dbReference type="InterPro" id="IPR015943">
    <property type="entry name" value="WD40/YVTN_repeat-like_dom_sf"/>
</dbReference>